<dbReference type="OMA" id="VNCENEY"/>
<dbReference type="HOGENOM" id="CLU_085450_0_0_1"/>
<dbReference type="GO" id="GO:0042729">
    <property type="term" value="C:DASH complex"/>
    <property type="evidence" value="ECO:0007669"/>
    <property type="project" value="InterPro"/>
</dbReference>
<keyword evidence="12" id="KW-0175">Coiled coil</keyword>
<dbReference type="eggNOG" id="ENOG502R89W">
    <property type="taxonomic scope" value="Eukaryota"/>
</dbReference>
<keyword evidence="16" id="KW-0137">Centromere</keyword>
<keyword evidence="11" id="KW-0995">Kinetochore</keyword>
<evidence type="ECO:0000256" key="17">
    <source>
        <dbReference type="ARBA" id="ARBA00044112"/>
    </source>
</evidence>
<evidence type="ECO:0000256" key="6">
    <source>
        <dbReference type="ARBA" id="ARBA00022490"/>
    </source>
</evidence>
<evidence type="ECO:0000256" key="10">
    <source>
        <dbReference type="ARBA" id="ARBA00022829"/>
    </source>
</evidence>
<evidence type="ECO:0000256" key="11">
    <source>
        <dbReference type="ARBA" id="ARBA00022838"/>
    </source>
</evidence>
<evidence type="ECO:0000256" key="13">
    <source>
        <dbReference type="ARBA" id="ARBA00023212"/>
    </source>
</evidence>
<evidence type="ECO:0000256" key="9">
    <source>
        <dbReference type="ARBA" id="ARBA00022776"/>
    </source>
</evidence>
<evidence type="ECO:0000256" key="12">
    <source>
        <dbReference type="ARBA" id="ARBA00023054"/>
    </source>
</evidence>
<protein>
    <recommendedName>
        <fullName evidence="17">DASH complex subunit SPC34</fullName>
    </recommendedName>
    <alternativeName>
        <fullName evidence="18">Outer kinetochore protein SPC34</fullName>
    </alternativeName>
</protein>
<keyword evidence="7" id="KW-0132">Cell division</keyword>
<keyword evidence="20" id="KW-1185">Reference proteome</keyword>
<name>G3AE08_SPAPN</name>
<evidence type="ECO:0000256" key="2">
    <source>
        <dbReference type="ARBA" id="ARBA00004186"/>
    </source>
</evidence>
<proteinExistence type="inferred from homology"/>
<evidence type="ECO:0000256" key="7">
    <source>
        <dbReference type="ARBA" id="ARBA00022618"/>
    </source>
</evidence>
<evidence type="ECO:0000256" key="14">
    <source>
        <dbReference type="ARBA" id="ARBA00023242"/>
    </source>
</evidence>
<evidence type="ECO:0000256" key="18">
    <source>
        <dbReference type="ARBA" id="ARBA00044346"/>
    </source>
</evidence>
<dbReference type="InterPro" id="IPR013966">
    <property type="entry name" value="Spc34"/>
</dbReference>
<dbReference type="OrthoDB" id="10016597at2759"/>
<keyword evidence="6" id="KW-0963">Cytoplasm</keyword>
<evidence type="ECO:0000256" key="3">
    <source>
        <dbReference type="ARBA" id="ARBA00004629"/>
    </source>
</evidence>
<evidence type="ECO:0000256" key="5">
    <source>
        <dbReference type="ARBA" id="ARBA00022454"/>
    </source>
</evidence>
<evidence type="ECO:0000256" key="16">
    <source>
        <dbReference type="ARBA" id="ARBA00023328"/>
    </source>
</evidence>
<keyword evidence="13" id="KW-0206">Cytoskeleton</keyword>
<reference evidence="19 20" key="1">
    <citation type="journal article" date="2011" name="Proc. Natl. Acad. Sci. U.S.A.">
        <title>Comparative genomics of xylose-fermenting fungi for enhanced biofuel production.</title>
        <authorList>
            <person name="Wohlbach D.J."/>
            <person name="Kuo A."/>
            <person name="Sato T.K."/>
            <person name="Potts K.M."/>
            <person name="Salamov A.A."/>
            <person name="LaButti K.M."/>
            <person name="Sun H."/>
            <person name="Clum A."/>
            <person name="Pangilinan J.L."/>
            <person name="Lindquist E.A."/>
            <person name="Lucas S."/>
            <person name="Lapidus A."/>
            <person name="Jin M."/>
            <person name="Gunawan C."/>
            <person name="Balan V."/>
            <person name="Dale B.E."/>
            <person name="Jeffries T.W."/>
            <person name="Zinkel R."/>
            <person name="Barry K.W."/>
            <person name="Grigoriev I.V."/>
            <person name="Gasch A.P."/>
        </authorList>
    </citation>
    <scope>NUCLEOTIDE SEQUENCE [LARGE SCALE GENOMIC DNA]</scope>
    <source>
        <strain evidence="20">NRRL Y-27907 / 11-Y1</strain>
    </source>
</reference>
<dbReference type="KEGG" id="spaa:SPAPADRAFT_58774"/>
<comment type="subcellular location">
    <subcellularLocation>
        <location evidence="3">Chromosome</location>
        <location evidence="3">Centromere</location>
        <location evidence="3">Kinetochore</location>
    </subcellularLocation>
    <subcellularLocation>
        <location evidence="2">Cytoplasm</location>
        <location evidence="2">Cytoskeleton</location>
        <location evidence="2">Spindle</location>
    </subcellularLocation>
    <subcellularLocation>
        <location evidence="1">Nucleus</location>
    </subcellularLocation>
</comment>
<keyword evidence="8" id="KW-0493">Microtubule</keyword>
<dbReference type="GeneID" id="18872599"/>
<keyword evidence="9" id="KW-0498">Mitosis</keyword>
<dbReference type="EMBL" id="GL996499">
    <property type="protein sequence ID" value="EGW35543.1"/>
    <property type="molecule type" value="Genomic_DNA"/>
</dbReference>
<dbReference type="Pfam" id="PF08657">
    <property type="entry name" value="DASH_Spc34"/>
    <property type="match status" value="1"/>
</dbReference>
<keyword evidence="15" id="KW-0131">Cell cycle</keyword>
<keyword evidence="5" id="KW-0158">Chromosome</keyword>
<dbReference type="RefSeq" id="XP_007372955.1">
    <property type="nucleotide sequence ID" value="XM_007372893.1"/>
</dbReference>
<dbReference type="GO" id="GO:0005876">
    <property type="term" value="C:spindle microtubule"/>
    <property type="evidence" value="ECO:0007669"/>
    <property type="project" value="InterPro"/>
</dbReference>
<dbReference type="Proteomes" id="UP000000709">
    <property type="component" value="Unassembled WGS sequence"/>
</dbReference>
<evidence type="ECO:0000256" key="8">
    <source>
        <dbReference type="ARBA" id="ARBA00022701"/>
    </source>
</evidence>
<evidence type="ECO:0000256" key="1">
    <source>
        <dbReference type="ARBA" id="ARBA00004123"/>
    </source>
</evidence>
<accession>G3AE08</accession>
<keyword evidence="14" id="KW-0539">Nucleus</keyword>
<evidence type="ECO:0000256" key="15">
    <source>
        <dbReference type="ARBA" id="ARBA00023306"/>
    </source>
</evidence>
<dbReference type="InParanoid" id="G3AE08"/>
<dbReference type="GO" id="GO:0008608">
    <property type="term" value="P:attachment of spindle microtubules to kinetochore"/>
    <property type="evidence" value="ECO:0007669"/>
    <property type="project" value="InterPro"/>
</dbReference>
<dbReference type="STRING" id="619300.G3AE08"/>
<gene>
    <name evidence="19" type="ORF">SPAPADRAFT_58774</name>
</gene>
<evidence type="ECO:0000313" key="20">
    <source>
        <dbReference type="Proteomes" id="UP000000709"/>
    </source>
</evidence>
<dbReference type="AlphaFoldDB" id="G3AE08"/>
<organism evidence="20">
    <name type="scientific">Spathaspora passalidarum (strain NRRL Y-27907 / 11-Y1)</name>
    <dbReference type="NCBI Taxonomy" id="619300"/>
    <lineage>
        <taxon>Eukaryota</taxon>
        <taxon>Fungi</taxon>
        <taxon>Dikarya</taxon>
        <taxon>Ascomycota</taxon>
        <taxon>Saccharomycotina</taxon>
        <taxon>Pichiomycetes</taxon>
        <taxon>Debaryomycetaceae</taxon>
        <taxon>Spathaspora</taxon>
    </lineage>
</organism>
<evidence type="ECO:0000313" key="19">
    <source>
        <dbReference type="EMBL" id="EGW35543.1"/>
    </source>
</evidence>
<comment type="similarity">
    <text evidence="4">Belongs to the DASH complex SPC34 family.</text>
</comment>
<sequence length="226" mass="26363">MSLNRFLDRIDESSIGIQECKFPENGMFTNAMINSPGIITLLKDTYQDEGLLYATRNPEIQPQTDLSSGIKKLQRRDSRKLFEEQDYLDFEDVEELDRPFVRLPELANQDLPDVSFVPFDADSNDLGYLIQWNKEVLLKYPLILEADQHIQELVNCENEYIQTTHDIKALEEEVNRNKELINLRDGSGRIPVDRAEEDRAIDACTQKQEEEIRELEAQLMEIQNRQ</sequence>
<keyword evidence="10" id="KW-0159">Chromosome partition</keyword>
<dbReference type="GO" id="GO:0051301">
    <property type="term" value="P:cell division"/>
    <property type="evidence" value="ECO:0007669"/>
    <property type="project" value="UniProtKB-KW"/>
</dbReference>
<evidence type="ECO:0000256" key="4">
    <source>
        <dbReference type="ARBA" id="ARBA00008491"/>
    </source>
</evidence>